<gene>
    <name evidence="1" type="ORF">J3R75_002376</name>
</gene>
<accession>A0AAE3VHI2</accession>
<proteinExistence type="predicted"/>
<protein>
    <submittedName>
        <fullName evidence="1">Transcriptional regulator of viral defense system</fullName>
    </submittedName>
</protein>
<name>A0AAE3VHI2_9BACT</name>
<evidence type="ECO:0000313" key="2">
    <source>
        <dbReference type="Proteomes" id="UP001238163"/>
    </source>
</evidence>
<keyword evidence="2" id="KW-1185">Reference proteome</keyword>
<dbReference type="AlphaFoldDB" id="A0AAE3VHI2"/>
<reference evidence="1" key="1">
    <citation type="submission" date="2023-07" db="EMBL/GenBank/DDBJ databases">
        <title>Genomic Encyclopedia of Type Strains, Phase IV (KMG-IV): sequencing the most valuable type-strain genomes for metagenomic binning, comparative biology and taxonomic classification.</title>
        <authorList>
            <person name="Goeker M."/>
        </authorList>
    </citation>
    <scope>NUCLEOTIDE SEQUENCE</scope>
    <source>
        <strain evidence="1">DSM 24202</strain>
    </source>
</reference>
<dbReference type="Proteomes" id="UP001238163">
    <property type="component" value="Unassembled WGS sequence"/>
</dbReference>
<dbReference type="EMBL" id="JAUSVL010000001">
    <property type="protein sequence ID" value="MDQ0290269.1"/>
    <property type="molecule type" value="Genomic_DNA"/>
</dbReference>
<dbReference type="RefSeq" id="WP_307261694.1">
    <property type="nucleotide sequence ID" value="NZ_JAUSVL010000001.1"/>
</dbReference>
<comment type="caution">
    <text evidence="1">The sequence shown here is derived from an EMBL/GenBank/DDBJ whole genome shotgun (WGS) entry which is preliminary data.</text>
</comment>
<organism evidence="1 2">
    <name type="scientific">Oligosphaera ethanolica</name>
    <dbReference type="NCBI Taxonomy" id="760260"/>
    <lineage>
        <taxon>Bacteria</taxon>
        <taxon>Pseudomonadati</taxon>
        <taxon>Lentisphaerota</taxon>
        <taxon>Oligosphaeria</taxon>
        <taxon>Oligosphaerales</taxon>
        <taxon>Oligosphaeraceae</taxon>
        <taxon>Oligosphaera</taxon>
    </lineage>
</organism>
<evidence type="ECO:0000313" key="1">
    <source>
        <dbReference type="EMBL" id="MDQ0290269.1"/>
    </source>
</evidence>
<sequence>MNKLTKQFFKAPTGVFTQPDVAALLEGTDFSRHGLIKRAIAAGEILNIRRGLYCLAPEYQKKPVSVYSLAQRIYGPSYISMETALSHHGWIPEAVYACTCASFGNSKEFATPLGVFSYQRVPQHTFFHGVQRYNDDNGNVFFMASPAKALVDYLYVHQLHWTGINEPIGSLRIDEDELARVTTAELQALLDNYSNGRVKRFLNGWLDGVKS</sequence>